<comment type="caution">
    <text evidence="5">The sequence shown here is derived from an EMBL/GenBank/DDBJ whole genome shotgun (WGS) entry which is preliminary data.</text>
</comment>
<gene>
    <name evidence="5" type="ORF">CVLEPA_LOCUS10381</name>
</gene>
<accession>A0ABP0FKE3</accession>
<evidence type="ECO:0000259" key="4">
    <source>
        <dbReference type="Pfam" id="PF04064"/>
    </source>
</evidence>
<dbReference type="Gene3D" id="1.25.10.10">
    <property type="entry name" value="Leucine-rich Repeat Variant"/>
    <property type="match status" value="1"/>
</dbReference>
<dbReference type="PANTHER" id="PTHR13387:SF9">
    <property type="entry name" value="PROTEIN HGH1 HOMOLOG"/>
    <property type="match status" value="1"/>
</dbReference>
<keyword evidence="6" id="KW-1185">Reference proteome</keyword>
<proteinExistence type="inferred from homology"/>
<dbReference type="PANTHER" id="PTHR13387">
    <property type="entry name" value="PROTEIN HGH1 HOMOLOG"/>
    <property type="match status" value="1"/>
</dbReference>
<evidence type="ECO:0000256" key="2">
    <source>
        <dbReference type="ARBA" id="ARBA00014076"/>
    </source>
</evidence>
<evidence type="ECO:0000313" key="5">
    <source>
        <dbReference type="EMBL" id="CAK8680096.1"/>
    </source>
</evidence>
<dbReference type="InterPro" id="IPR016024">
    <property type="entry name" value="ARM-type_fold"/>
</dbReference>
<dbReference type="InterPro" id="IPR039717">
    <property type="entry name" value="Hgh1"/>
</dbReference>
<evidence type="ECO:0000259" key="3">
    <source>
        <dbReference type="Pfam" id="PF04063"/>
    </source>
</evidence>
<dbReference type="InterPro" id="IPR007206">
    <property type="entry name" value="Protein_HGH1_C"/>
</dbReference>
<sequence length="374" mass="42678">MAKCVCALISSTLQVNIPGRQGKIMEEVCKELVQFMQLSSRLEIKLTATKNVLALSGAPEGRKFILENKNLLEAILTLTKDKIPLVVKDCYLSLVNLSAEDYFAKSVLEKYNVVPEFLKIISDPNSEFSHQVCMIMSNLTRSNFGSTKVVEIIFNDKSSRLNQLLDAFYKTKYNKHGASLNHLASLFTNLTQIPKARSFFLDETKNHIQRLLPYLQYQESLTRRGGIASMLRNCCFEYESHGWLLGEKVDILPHLLLPLAGPEEFSEADTDKLPLDLQYLPSDKTREPDEDIRKILIQSIILLCADESGREFVKSKNAYVIIRELHQWELKEQNSEVAEECEKLIQILISEEPNEGNLMNIDIPENYQRISETS</sequence>
<evidence type="ECO:0000313" key="6">
    <source>
        <dbReference type="Proteomes" id="UP001642483"/>
    </source>
</evidence>
<dbReference type="Pfam" id="PF04064">
    <property type="entry name" value="DUF384"/>
    <property type="match status" value="1"/>
</dbReference>
<name>A0ABP0FKE3_CLALP</name>
<reference evidence="5 6" key="1">
    <citation type="submission" date="2024-02" db="EMBL/GenBank/DDBJ databases">
        <authorList>
            <person name="Daric V."/>
            <person name="Darras S."/>
        </authorList>
    </citation>
    <scope>NUCLEOTIDE SEQUENCE [LARGE SCALE GENOMIC DNA]</scope>
</reference>
<feature type="domain" description="Protein HGH1 C-terminal" evidence="4">
    <location>
        <begin position="299"/>
        <end position="356"/>
    </location>
</feature>
<protein>
    <recommendedName>
        <fullName evidence="2">Protein HGH1 homolog</fullName>
    </recommendedName>
</protein>
<organism evidence="5 6">
    <name type="scientific">Clavelina lepadiformis</name>
    <name type="common">Light-bulb sea squirt</name>
    <name type="synonym">Ascidia lepadiformis</name>
    <dbReference type="NCBI Taxonomy" id="159417"/>
    <lineage>
        <taxon>Eukaryota</taxon>
        <taxon>Metazoa</taxon>
        <taxon>Chordata</taxon>
        <taxon>Tunicata</taxon>
        <taxon>Ascidiacea</taxon>
        <taxon>Aplousobranchia</taxon>
        <taxon>Clavelinidae</taxon>
        <taxon>Clavelina</taxon>
    </lineage>
</organism>
<dbReference type="Proteomes" id="UP001642483">
    <property type="component" value="Unassembled WGS sequence"/>
</dbReference>
<dbReference type="EMBL" id="CAWYQH010000068">
    <property type="protein sequence ID" value="CAK8680096.1"/>
    <property type="molecule type" value="Genomic_DNA"/>
</dbReference>
<comment type="similarity">
    <text evidence="1">Belongs to the HGH1 family.</text>
</comment>
<dbReference type="InterPro" id="IPR007205">
    <property type="entry name" value="Protein_HGH1_N"/>
</dbReference>
<evidence type="ECO:0000256" key="1">
    <source>
        <dbReference type="ARBA" id="ARBA00006712"/>
    </source>
</evidence>
<dbReference type="SUPFAM" id="SSF48371">
    <property type="entry name" value="ARM repeat"/>
    <property type="match status" value="1"/>
</dbReference>
<dbReference type="Pfam" id="PF04063">
    <property type="entry name" value="DUF383"/>
    <property type="match status" value="1"/>
</dbReference>
<dbReference type="InterPro" id="IPR011989">
    <property type="entry name" value="ARM-like"/>
</dbReference>
<feature type="domain" description="Protein HGH1 N-terminal" evidence="3">
    <location>
        <begin position="121"/>
        <end position="294"/>
    </location>
</feature>